<dbReference type="PROSITE" id="PS51819">
    <property type="entry name" value="VOC"/>
    <property type="match status" value="1"/>
</dbReference>
<name>A0A381WIM8_9ZZZZ</name>
<organism evidence="2">
    <name type="scientific">marine metagenome</name>
    <dbReference type="NCBI Taxonomy" id="408172"/>
    <lineage>
        <taxon>unclassified sequences</taxon>
        <taxon>metagenomes</taxon>
        <taxon>ecological metagenomes</taxon>
    </lineage>
</organism>
<dbReference type="AlphaFoldDB" id="A0A381WIM8"/>
<feature type="domain" description="VOC" evidence="1">
    <location>
        <begin position="5"/>
        <end position="120"/>
    </location>
</feature>
<dbReference type="SUPFAM" id="SSF54593">
    <property type="entry name" value="Glyoxalase/Bleomycin resistance protein/Dihydroxybiphenyl dioxygenase"/>
    <property type="match status" value="1"/>
</dbReference>
<dbReference type="InterPro" id="IPR029068">
    <property type="entry name" value="Glyas_Bleomycin-R_OHBP_Dase"/>
</dbReference>
<evidence type="ECO:0000259" key="1">
    <source>
        <dbReference type="PROSITE" id="PS51819"/>
    </source>
</evidence>
<dbReference type="InterPro" id="IPR037523">
    <property type="entry name" value="VOC_core"/>
</dbReference>
<dbReference type="PANTHER" id="PTHR46142">
    <property type="match status" value="1"/>
</dbReference>
<dbReference type="Gene3D" id="3.10.180.10">
    <property type="entry name" value="2,3-Dihydroxybiphenyl 1,2-Dioxygenase, domain 1"/>
    <property type="match status" value="1"/>
</dbReference>
<dbReference type="EMBL" id="UINC01011918">
    <property type="protein sequence ID" value="SVA52312.1"/>
    <property type="molecule type" value="Genomic_DNA"/>
</dbReference>
<dbReference type="InterPro" id="IPR004360">
    <property type="entry name" value="Glyas_Fos-R_dOase_dom"/>
</dbReference>
<proteinExistence type="predicted"/>
<evidence type="ECO:0000313" key="2">
    <source>
        <dbReference type="EMBL" id="SVA52312.1"/>
    </source>
</evidence>
<accession>A0A381WIM8</accession>
<gene>
    <name evidence="2" type="ORF">METZ01_LOCUS105166</name>
</gene>
<reference evidence="2" key="1">
    <citation type="submission" date="2018-05" db="EMBL/GenBank/DDBJ databases">
        <authorList>
            <person name="Lanie J.A."/>
            <person name="Ng W.-L."/>
            <person name="Kazmierczak K.M."/>
            <person name="Andrzejewski T.M."/>
            <person name="Davidsen T.M."/>
            <person name="Wayne K.J."/>
            <person name="Tettelin H."/>
            <person name="Glass J.I."/>
            <person name="Rusch D."/>
            <person name="Podicherti R."/>
            <person name="Tsui H.-C.T."/>
            <person name="Winkler M.E."/>
        </authorList>
    </citation>
    <scope>NUCLEOTIDE SEQUENCE</scope>
</reference>
<protein>
    <recommendedName>
        <fullName evidence="1">VOC domain-containing protein</fullName>
    </recommendedName>
</protein>
<dbReference type="PANTHER" id="PTHR46142:SF3">
    <property type="entry name" value="F18B13.24 PROTEIN"/>
    <property type="match status" value="1"/>
</dbReference>
<sequence>MPLESLNHFTLLTANHQNLKDFYSRILGLTVGLRPPVPSTGTWLYCGETPAVHLVELESTPKVQDTQIEHVAFSASGLAELLEHLRDNEVPYQIAVVPDVEIRQVNVFDPDGNHIEIQFAPEEEADLNSFKLETIRDLILSSGIPEWREGSPTSPV</sequence>
<dbReference type="Pfam" id="PF00903">
    <property type="entry name" value="Glyoxalase"/>
    <property type="match status" value="1"/>
</dbReference>